<keyword evidence="6" id="KW-1185">Reference proteome</keyword>
<dbReference type="PANTHER" id="PTHR15462">
    <property type="entry name" value="SERINE PROTEASE"/>
    <property type="match status" value="1"/>
</dbReference>
<organism evidence="5 6">
    <name type="scientific">Raphidocelis subcapitata</name>
    <dbReference type="NCBI Taxonomy" id="307507"/>
    <lineage>
        <taxon>Eukaryota</taxon>
        <taxon>Viridiplantae</taxon>
        <taxon>Chlorophyta</taxon>
        <taxon>core chlorophytes</taxon>
        <taxon>Chlorophyceae</taxon>
        <taxon>CS clade</taxon>
        <taxon>Sphaeropleales</taxon>
        <taxon>Selenastraceae</taxon>
        <taxon>Raphidocelis</taxon>
    </lineage>
</organism>
<sequence length="441" mass="46042">MARPMKSRAALAAAAALALLLAWAAPSAAQDAVDVAAVDFAATPGEQLQADAPSSSQFVVVDVVHTNSRVNIKKAMATRTIKERSLQLTREQVASLLAASSAAPAADAPGVESAASYAPESGGAVPLSQGITGYSFADTRVSGNEFNSVLKPTGKVLMTFGGKRYMCSASLIGKSLLVTAAHCVWDWDTKKNATDVVFVPNYDVATPSTNVEFKALKFMVPPSYTKRTDTCVTDALGVVCANDVALVWLDLNNGKQAFQVAGNRYYNYLVNAFEATTAPAAGFAGVTVPKYLAITQLGYPYNWDSGRKMQMSNSPGFQLNTAVGTKTVKSIVRGSSLQGGSSGGPWLINLGVDATSSNGGNYGSVSLRNAVVAVTSWGYEDDENGSYKFQGASMFAINNEYPRSAYGTRGGGNIGALVDFACDSAAGVAAGWGLQAKGFCR</sequence>
<dbReference type="PROSITE" id="PS50240">
    <property type="entry name" value="TRYPSIN_DOM"/>
    <property type="match status" value="1"/>
</dbReference>
<dbReference type="PROSITE" id="PS00134">
    <property type="entry name" value="TRYPSIN_HIS"/>
    <property type="match status" value="1"/>
</dbReference>
<feature type="signal peptide" evidence="3">
    <location>
        <begin position="1"/>
        <end position="29"/>
    </location>
</feature>
<comment type="caution">
    <text evidence="5">The sequence shown here is derived from an EMBL/GenBank/DDBJ whole genome shotgun (WGS) entry which is preliminary data.</text>
</comment>
<feature type="chain" id="PRO_5015873772" description="Peptidase S1 domain-containing protein" evidence="3">
    <location>
        <begin position="30"/>
        <end position="441"/>
    </location>
</feature>
<dbReference type="Proteomes" id="UP000247498">
    <property type="component" value="Unassembled WGS sequence"/>
</dbReference>
<dbReference type="InterPro" id="IPR001254">
    <property type="entry name" value="Trypsin_dom"/>
</dbReference>
<proteinExistence type="inferred from homology"/>
<gene>
    <name evidence="5" type="ORF">Rsub_03651</name>
</gene>
<dbReference type="GO" id="GO:0004252">
    <property type="term" value="F:serine-type endopeptidase activity"/>
    <property type="evidence" value="ECO:0007669"/>
    <property type="project" value="InterPro"/>
</dbReference>
<dbReference type="InterPro" id="IPR043504">
    <property type="entry name" value="Peptidase_S1_PA_chymotrypsin"/>
</dbReference>
<feature type="domain" description="Peptidase S1" evidence="4">
    <location>
        <begin position="131"/>
        <end position="426"/>
    </location>
</feature>
<protein>
    <recommendedName>
        <fullName evidence="4">Peptidase S1 domain-containing protein</fullName>
    </recommendedName>
</protein>
<evidence type="ECO:0000313" key="5">
    <source>
        <dbReference type="EMBL" id="GBF91331.1"/>
    </source>
</evidence>
<dbReference type="EMBL" id="BDRX01000023">
    <property type="protein sequence ID" value="GBF91331.1"/>
    <property type="molecule type" value="Genomic_DNA"/>
</dbReference>
<dbReference type="AlphaFoldDB" id="A0A2V0NUM8"/>
<reference evidence="5 6" key="1">
    <citation type="journal article" date="2018" name="Sci. Rep.">
        <title>Raphidocelis subcapitata (=Pseudokirchneriella subcapitata) provides an insight into genome evolution and environmental adaptations in the Sphaeropleales.</title>
        <authorList>
            <person name="Suzuki S."/>
            <person name="Yamaguchi H."/>
            <person name="Nakajima N."/>
            <person name="Kawachi M."/>
        </authorList>
    </citation>
    <scope>NUCLEOTIDE SEQUENCE [LARGE SCALE GENOMIC DNA]</scope>
    <source>
        <strain evidence="5 6">NIES-35</strain>
    </source>
</reference>
<evidence type="ECO:0000256" key="3">
    <source>
        <dbReference type="SAM" id="SignalP"/>
    </source>
</evidence>
<evidence type="ECO:0000256" key="1">
    <source>
        <dbReference type="ARBA" id="ARBA00007664"/>
    </source>
</evidence>
<dbReference type="SUPFAM" id="SSF50494">
    <property type="entry name" value="Trypsin-like serine proteases"/>
    <property type="match status" value="1"/>
</dbReference>
<dbReference type="Pfam" id="PF00089">
    <property type="entry name" value="Trypsin"/>
    <property type="match status" value="1"/>
</dbReference>
<dbReference type="GO" id="GO:0006508">
    <property type="term" value="P:proteolysis"/>
    <property type="evidence" value="ECO:0007669"/>
    <property type="project" value="InterPro"/>
</dbReference>
<dbReference type="InterPro" id="IPR050966">
    <property type="entry name" value="Glutamyl_endopeptidase"/>
</dbReference>
<evidence type="ECO:0000259" key="4">
    <source>
        <dbReference type="PROSITE" id="PS50240"/>
    </source>
</evidence>
<dbReference type="InParanoid" id="A0A2V0NUM8"/>
<name>A0A2V0NUM8_9CHLO</name>
<evidence type="ECO:0000256" key="2">
    <source>
        <dbReference type="ARBA" id="ARBA00022729"/>
    </source>
</evidence>
<dbReference type="InterPro" id="IPR018114">
    <property type="entry name" value="TRYPSIN_HIS"/>
</dbReference>
<comment type="similarity">
    <text evidence="1">Belongs to the peptidase S1 family.</text>
</comment>
<evidence type="ECO:0000313" key="6">
    <source>
        <dbReference type="Proteomes" id="UP000247498"/>
    </source>
</evidence>
<accession>A0A2V0NUM8</accession>
<dbReference type="OrthoDB" id="5918597at2759"/>
<dbReference type="Gene3D" id="2.40.10.10">
    <property type="entry name" value="Trypsin-like serine proteases"/>
    <property type="match status" value="2"/>
</dbReference>
<keyword evidence="2 3" id="KW-0732">Signal</keyword>
<dbReference type="InterPro" id="IPR009003">
    <property type="entry name" value="Peptidase_S1_PA"/>
</dbReference>